<dbReference type="AlphaFoldDB" id="A0AAV5DNZ1"/>
<accession>A0AAV5DNZ1</accession>
<dbReference type="Proteomes" id="UP001054889">
    <property type="component" value="Unassembled WGS sequence"/>
</dbReference>
<keyword evidence="1" id="KW-0677">Repeat</keyword>
<comment type="caution">
    <text evidence="3">The sequence shown here is derived from an EMBL/GenBank/DDBJ whole genome shotgun (WGS) entry which is preliminary data.</text>
</comment>
<sequence>MHKLQSLYMSVYQGRSDVMCDWAPPPPLRRFLCTGLTSVLPTLPAWMKNNSLSLTFVDISLSQVRPEDLQALGALSSLRAIRLWSQSCFHNPQMRMKVNAGGFPSTRACAFLDFATVPSIFAPGAMLHVQQLEFCIWVWKFYQRRKRVWNDAAVVERVEAALRQAAEDHPNRLALRINKCMVSADMKRFLVLICALSEPQLWFEVDTSTFVTDAPASPSSPPWRPAR</sequence>
<dbReference type="Pfam" id="PF23598">
    <property type="entry name" value="LRR_14"/>
    <property type="match status" value="1"/>
</dbReference>
<dbReference type="InterPro" id="IPR055414">
    <property type="entry name" value="LRR_R13L4/SHOC2-like"/>
</dbReference>
<organism evidence="3 4">
    <name type="scientific">Eleusine coracana subsp. coracana</name>
    <dbReference type="NCBI Taxonomy" id="191504"/>
    <lineage>
        <taxon>Eukaryota</taxon>
        <taxon>Viridiplantae</taxon>
        <taxon>Streptophyta</taxon>
        <taxon>Embryophyta</taxon>
        <taxon>Tracheophyta</taxon>
        <taxon>Spermatophyta</taxon>
        <taxon>Magnoliopsida</taxon>
        <taxon>Liliopsida</taxon>
        <taxon>Poales</taxon>
        <taxon>Poaceae</taxon>
        <taxon>PACMAD clade</taxon>
        <taxon>Chloridoideae</taxon>
        <taxon>Cynodonteae</taxon>
        <taxon>Eleusininae</taxon>
        <taxon>Eleusine</taxon>
    </lineage>
</organism>
<protein>
    <recommendedName>
        <fullName evidence="2">Disease resistance R13L4/SHOC-2-like LRR domain-containing protein</fullName>
    </recommendedName>
</protein>
<proteinExistence type="predicted"/>
<evidence type="ECO:0000313" key="3">
    <source>
        <dbReference type="EMBL" id="GJN12037.1"/>
    </source>
</evidence>
<name>A0AAV5DNZ1_ELECO</name>
<reference evidence="3" key="2">
    <citation type="submission" date="2021-12" db="EMBL/GenBank/DDBJ databases">
        <title>Resequencing data analysis of finger millet.</title>
        <authorList>
            <person name="Hatakeyama M."/>
            <person name="Aluri S."/>
            <person name="Balachadran M.T."/>
            <person name="Sivarajan S.R."/>
            <person name="Poveda L."/>
            <person name="Shimizu-Inatsugi R."/>
            <person name="Schlapbach R."/>
            <person name="Sreeman S.M."/>
            <person name="Shimizu K.K."/>
        </authorList>
    </citation>
    <scope>NUCLEOTIDE SEQUENCE</scope>
</reference>
<evidence type="ECO:0000259" key="2">
    <source>
        <dbReference type="Pfam" id="PF23598"/>
    </source>
</evidence>
<dbReference type="EMBL" id="BQKI01000021">
    <property type="protein sequence ID" value="GJN12037.1"/>
    <property type="molecule type" value="Genomic_DNA"/>
</dbReference>
<feature type="domain" description="Disease resistance R13L4/SHOC-2-like LRR" evidence="2">
    <location>
        <begin position="1"/>
        <end position="143"/>
    </location>
</feature>
<keyword evidence="4" id="KW-1185">Reference proteome</keyword>
<reference evidence="3" key="1">
    <citation type="journal article" date="2018" name="DNA Res.">
        <title>Multiple hybrid de novo genome assembly of finger millet, an orphan allotetraploid crop.</title>
        <authorList>
            <person name="Hatakeyama M."/>
            <person name="Aluri S."/>
            <person name="Balachadran M.T."/>
            <person name="Sivarajan S.R."/>
            <person name="Patrignani A."/>
            <person name="Gruter S."/>
            <person name="Poveda L."/>
            <person name="Shimizu-Inatsugi R."/>
            <person name="Baeten J."/>
            <person name="Francoijs K.J."/>
            <person name="Nataraja K.N."/>
            <person name="Reddy Y.A.N."/>
            <person name="Phadnis S."/>
            <person name="Ravikumar R.L."/>
            <person name="Schlapbach R."/>
            <person name="Sreeman S.M."/>
            <person name="Shimizu K.K."/>
        </authorList>
    </citation>
    <scope>NUCLEOTIDE SEQUENCE</scope>
</reference>
<evidence type="ECO:0000313" key="4">
    <source>
        <dbReference type="Proteomes" id="UP001054889"/>
    </source>
</evidence>
<gene>
    <name evidence="3" type="primary">ga30280</name>
    <name evidence="3" type="ORF">PR202_ga30280</name>
</gene>
<evidence type="ECO:0000256" key="1">
    <source>
        <dbReference type="ARBA" id="ARBA00022737"/>
    </source>
</evidence>